<proteinExistence type="predicted"/>
<sequence>MVNMDSLKLRQLSRAQIQAIAKVCKVSRALYIGTDRHSELLAKSRQGSWQDGGNYPPIDEETSWRCSYVSQPIPPPR</sequence>
<keyword evidence="2" id="KW-1185">Reference proteome</keyword>
<gene>
    <name evidence="1" type="ORF">SERLA73DRAFT_133695</name>
</gene>
<dbReference type="EMBL" id="GL945478">
    <property type="protein sequence ID" value="EGO00701.1"/>
    <property type="molecule type" value="Genomic_DNA"/>
</dbReference>
<protein>
    <submittedName>
        <fullName evidence="1">Uncharacterized protein</fullName>
    </submittedName>
</protein>
<reference evidence="2" key="1">
    <citation type="journal article" date="2011" name="Science">
        <title>The plant cell wall-decomposing machinery underlies the functional diversity of forest fungi.</title>
        <authorList>
            <person name="Eastwood D.C."/>
            <person name="Floudas D."/>
            <person name="Binder M."/>
            <person name="Majcherczyk A."/>
            <person name="Schneider P."/>
            <person name="Aerts A."/>
            <person name="Asiegbu F.O."/>
            <person name="Baker S.E."/>
            <person name="Barry K."/>
            <person name="Bendiksby M."/>
            <person name="Blumentritt M."/>
            <person name="Coutinho P.M."/>
            <person name="Cullen D."/>
            <person name="de Vries R.P."/>
            <person name="Gathman A."/>
            <person name="Goodell B."/>
            <person name="Henrissat B."/>
            <person name="Ihrmark K."/>
            <person name="Kauserud H."/>
            <person name="Kohler A."/>
            <person name="LaButti K."/>
            <person name="Lapidus A."/>
            <person name="Lavin J.L."/>
            <person name="Lee Y.-H."/>
            <person name="Lindquist E."/>
            <person name="Lilly W."/>
            <person name="Lucas S."/>
            <person name="Morin E."/>
            <person name="Murat C."/>
            <person name="Oguiza J.A."/>
            <person name="Park J."/>
            <person name="Pisabarro A.G."/>
            <person name="Riley R."/>
            <person name="Rosling A."/>
            <person name="Salamov A."/>
            <person name="Schmidt O."/>
            <person name="Schmutz J."/>
            <person name="Skrede I."/>
            <person name="Stenlid J."/>
            <person name="Wiebenga A."/>
            <person name="Xie X."/>
            <person name="Kuees U."/>
            <person name="Hibbett D.S."/>
            <person name="Hoffmeister D."/>
            <person name="Hoegberg N."/>
            <person name="Martin F."/>
            <person name="Grigoriev I.V."/>
            <person name="Watkinson S.C."/>
        </authorList>
    </citation>
    <scope>NUCLEOTIDE SEQUENCE [LARGE SCALE GENOMIC DNA]</scope>
    <source>
        <strain evidence="2">strain S7.3</strain>
    </source>
</reference>
<dbReference type="AlphaFoldDB" id="F8PS88"/>
<evidence type="ECO:0000313" key="2">
    <source>
        <dbReference type="Proteomes" id="UP000008063"/>
    </source>
</evidence>
<name>F8PS88_SERL3</name>
<accession>F8PS88</accession>
<dbReference type="Proteomes" id="UP000008063">
    <property type="component" value="Unassembled WGS sequence"/>
</dbReference>
<evidence type="ECO:0000313" key="1">
    <source>
        <dbReference type="EMBL" id="EGO00701.1"/>
    </source>
</evidence>
<dbReference type="HOGENOM" id="CLU_2639618_0_0_1"/>
<organism evidence="2">
    <name type="scientific">Serpula lacrymans var. lacrymans (strain S7.3)</name>
    <name type="common">Dry rot fungus</name>
    <dbReference type="NCBI Taxonomy" id="936435"/>
    <lineage>
        <taxon>Eukaryota</taxon>
        <taxon>Fungi</taxon>
        <taxon>Dikarya</taxon>
        <taxon>Basidiomycota</taxon>
        <taxon>Agaricomycotina</taxon>
        <taxon>Agaricomycetes</taxon>
        <taxon>Agaricomycetidae</taxon>
        <taxon>Boletales</taxon>
        <taxon>Coniophorineae</taxon>
        <taxon>Serpulaceae</taxon>
        <taxon>Serpula</taxon>
    </lineage>
</organism>
<dbReference type="InParanoid" id="F8PS88"/>